<reference evidence="1" key="2">
    <citation type="journal article" date="2013" name="Mar. Genomics">
        <title>Expression of sulfatases in Rhodopirellula baltica and the diversity of sulfatases in the genus Rhodopirellula.</title>
        <authorList>
            <person name="Wegner C.E."/>
            <person name="Richter-Heitmann T."/>
            <person name="Klindworth A."/>
            <person name="Klockow C."/>
            <person name="Richter M."/>
            <person name="Achstetter T."/>
            <person name="Glockner F.O."/>
            <person name="Harder J."/>
        </authorList>
    </citation>
    <scope>NUCLEOTIDE SEQUENCE [LARGE SCALE GENOMIC DNA]</scope>
    <source>
        <strain evidence="1">6C</strain>
    </source>
</reference>
<organism evidence="1 2">
    <name type="scientific">Rhodopirellula europaea 6C</name>
    <dbReference type="NCBI Taxonomy" id="1263867"/>
    <lineage>
        <taxon>Bacteria</taxon>
        <taxon>Pseudomonadati</taxon>
        <taxon>Planctomycetota</taxon>
        <taxon>Planctomycetia</taxon>
        <taxon>Pirellulales</taxon>
        <taxon>Pirellulaceae</taxon>
        <taxon>Rhodopirellula</taxon>
    </lineage>
</organism>
<sequence length="72" mass="7729">MLSRLEVGQIAALVELSAGGNLSLANPVSTSNLNEPVDSTNTRRFFLIHTATMINARSCHEGDSPTESDITR</sequence>
<name>M2ANT5_9BACT</name>
<dbReference type="AlphaFoldDB" id="M2ANT5"/>
<accession>M2ANT5</accession>
<keyword evidence="2" id="KW-1185">Reference proteome</keyword>
<evidence type="ECO:0000313" key="1">
    <source>
        <dbReference type="EMBL" id="EMB18785.1"/>
    </source>
</evidence>
<dbReference type="Proteomes" id="UP000011529">
    <property type="component" value="Unassembled WGS sequence"/>
</dbReference>
<reference evidence="1" key="1">
    <citation type="submission" date="2012-11" db="EMBL/GenBank/DDBJ databases">
        <title>Permanent draft genomes of Rhodopirellula europaea strain SH398 and 6C.</title>
        <authorList>
            <person name="Richter M."/>
            <person name="Richter-Heitmann T."/>
            <person name="Frank C."/>
            <person name="Harder J."/>
            <person name="Glockner F.O."/>
        </authorList>
    </citation>
    <scope>NUCLEOTIDE SEQUENCE</scope>
    <source>
        <strain evidence="1">6C</strain>
    </source>
</reference>
<proteinExistence type="predicted"/>
<evidence type="ECO:0000313" key="2">
    <source>
        <dbReference type="Proteomes" id="UP000011529"/>
    </source>
</evidence>
<gene>
    <name evidence="1" type="ORF">RE6C_00479</name>
</gene>
<protein>
    <submittedName>
        <fullName evidence="1">Uncharacterized protein</fullName>
    </submittedName>
</protein>
<dbReference type="PATRIC" id="fig|1263867.3.peg.514"/>
<dbReference type="EMBL" id="ANMO01000027">
    <property type="protein sequence ID" value="EMB18785.1"/>
    <property type="molecule type" value="Genomic_DNA"/>
</dbReference>
<comment type="caution">
    <text evidence="1">The sequence shown here is derived from an EMBL/GenBank/DDBJ whole genome shotgun (WGS) entry which is preliminary data.</text>
</comment>